<evidence type="ECO:0000256" key="5">
    <source>
        <dbReference type="ARBA" id="ARBA00022840"/>
    </source>
</evidence>
<evidence type="ECO:0000256" key="3">
    <source>
        <dbReference type="ARBA" id="ARBA00022801"/>
    </source>
</evidence>
<dbReference type="SMART" id="SM00382">
    <property type="entry name" value="AAA"/>
    <property type="match status" value="1"/>
</dbReference>
<dbReference type="PROSITE" id="PS51192">
    <property type="entry name" value="HELICASE_ATP_BIND_1"/>
    <property type="match status" value="1"/>
</dbReference>
<dbReference type="Pfam" id="PF00271">
    <property type="entry name" value="Helicase_C"/>
    <property type="match status" value="1"/>
</dbReference>
<evidence type="ECO:0000256" key="4">
    <source>
        <dbReference type="ARBA" id="ARBA00022806"/>
    </source>
</evidence>
<feature type="compositionally biased region" description="Acidic residues" evidence="9">
    <location>
        <begin position="1128"/>
        <end position="1139"/>
    </location>
</feature>
<protein>
    <submittedName>
        <fullName evidence="12">Putative ATP-dependent helicase Lhr</fullName>
    </submittedName>
</protein>
<keyword evidence="7" id="KW-0234">DNA repair</keyword>
<dbReference type="SUPFAM" id="SSF52540">
    <property type="entry name" value="P-loop containing nucleoside triphosphate hydrolases"/>
    <property type="match status" value="1"/>
</dbReference>
<dbReference type="CDD" id="cd17922">
    <property type="entry name" value="DEXHc_LHR-like"/>
    <property type="match status" value="1"/>
</dbReference>
<dbReference type="EMBL" id="CP036281">
    <property type="protein sequence ID" value="QDU82411.1"/>
    <property type="molecule type" value="Genomic_DNA"/>
</dbReference>
<dbReference type="SMART" id="SM00490">
    <property type="entry name" value="HELICc"/>
    <property type="match status" value="1"/>
</dbReference>
<dbReference type="Pfam" id="PF23234">
    <property type="entry name" value="WHD_4th_Lhr"/>
    <property type="match status" value="1"/>
</dbReference>
<accession>A0A518CT53</accession>
<evidence type="ECO:0000256" key="2">
    <source>
        <dbReference type="ARBA" id="ARBA00022763"/>
    </source>
</evidence>
<evidence type="ECO:0000259" key="11">
    <source>
        <dbReference type="PROSITE" id="PS51194"/>
    </source>
</evidence>
<dbReference type="CDD" id="cd18796">
    <property type="entry name" value="SF2_C_LHR"/>
    <property type="match status" value="1"/>
</dbReference>
<dbReference type="PANTHER" id="PTHR47962">
    <property type="entry name" value="ATP-DEPENDENT HELICASE LHR-RELATED-RELATED"/>
    <property type="match status" value="1"/>
</dbReference>
<proteinExistence type="predicted"/>
<keyword evidence="5" id="KW-0067">ATP-binding</keyword>
<dbReference type="InterPro" id="IPR013701">
    <property type="entry name" value="Lhr-like_DEAD/DEAH_assoc"/>
</dbReference>
<keyword evidence="13" id="KW-1185">Reference proteome</keyword>
<dbReference type="InterPro" id="IPR027417">
    <property type="entry name" value="P-loop_NTPase"/>
</dbReference>
<dbReference type="InterPro" id="IPR003593">
    <property type="entry name" value="AAA+_ATPase"/>
</dbReference>
<dbReference type="GO" id="GO:0003677">
    <property type="term" value="F:DNA binding"/>
    <property type="evidence" value="ECO:0007669"/>
    <property type="project" value="UniProtKB-KW"/>
</dbReference>
<dbReference type="Gene3D" id="3.40.50.300">
    <property type="entry name" value="P-loop containing nucleotide triphosphate hydrolases"/>
    <property type="match status" value="2"/>
</dbReference>
<feature type="domain" description="Helicase ATP-binding" evidence="10">
    <location>
        <begin position="76"/>
        <end position="270"/>
    </location>
</feature>
<feature type="domain" description="Helicase C-terminal" evidence="11">
    <location>
        <begin position="342"/>
        <end position="492"/>
    </location>
</feature>
<organism evidence="12 13">
    <name type="scientific">Polystyrenella longa</name>
    <dbReference type="NCBI Taxonomy" id="2528007"/>
    <lineage>
        <taxon>Bacteria</taxon>
        <taxon>Pseudomonadati</taxon>
        <taxon>Planctomycetota</taxon>
        <taxon>Planctomycetia</taxon>
        <taxon>Planctomycetales</taxon>
        <taxon>Planctomycetaceae</taxon>
        <taxon>Polystyrenella</taxon>
    </lineage>
</organism>
<evidence type="ECO:0000256" key="8">
    <source>
        <dbReference type="ARBA" id="ARBA00023235"/>
    </source>
</evidence>
<keyword evidence="8" id="KW-0413">Isomerase</keyword>
<keyword evidence="4 12" id="KW-0347">Helicase</keyword>
<dbReference type="Pfam" id="PF19306">
    <property type="entry name" value="WHD_Lhr"/>
    <property type="match status" value="1"/>
</dbReference>
<dbReference type="GO" id="GO:0006281">
    <property type="term" value="P:DNA repair"/>
    <property type="evidence" value="ECO:0007669"/>
    <property type="project" value="UniProtKB-KW"/>
</dbReference>
<dbReference type="InterPro" id="IPR001650">
    <property type="entry name" value="Helicase_C-like"/>
</dbReference>
<evidence type="ECO:0000256" key="9">
    <source>
        <dbReference type="SAM" id="MobiDB-lite"/>
    </source>
</evidence>
<keyword evidence="3" id="KW-0378">Hydrolase</keyword>
<evidence type="ECO:0000313" key="12">
    <source>
        <dbReference type="EMBL" id="QDU82411.1"/>
    </source>
</evidence>
<dbReference type="InterPro" id="IPR011545">
    <property type="entry name" value="DEAD/DEAH_box_helicase_dom"/>
</dbReference>
<feature type="compositionally biased region" description="Basic and acidic residues" evidence="9">
    <location>
        <begin position="1590"/>
        <end position="1607"/>
    </location>
</feature>
<evidence type="ECO:0000313" key="13">
    <source>
        <dbReference type="Proteomes" id="UP000317178"/>
    </source>
</evidence>
<reference evidence="12 13" key="1">
    <citation type="submission" date="2019-02" db="EMBL/GenBank/DDBJ databases">
        <title>Deep-cultivation of Planctomycetes and their phenomic and genomic characterization uncovers novel biology.</title>
        <authorList>
            <person name="Wiegand S."/>
            <person name="Jogler M."/>
            <person name="Boedeker C."/>
            <person name="Pinto D."/>
            <person name="Vollmers J."/>
            <person name="Rivas-Marin E."/>
            <person name="Kohn T."/>
            <person name="Peeters S.H."/>
            <person name="Heuer A."/>
            <person name="Rast P."/>
            <person name="Oberbeckmann S."/>
            <person name="Bunk B."/>
            <person name="Jeske O."/>
            <person name="Meyerdierks A."/>
            <person name="Storesund J.E."/>
            <person name="Kallscheuer N."/>
            <person name="Luecker S."/>
            <person name="Lage O.M."/>
            <person name="Pohl T."/>
            <person name="Merkel B.J."/>
            <person name="Hornburger P."/>
            <person name="Mueller R.-W."/>
            <person name="Bruemmer F."/>
            <person name="Labrenz M."/>
            <person name="Spormann A.M."/>
            <person name="Op den Camp H."/>
            <person name="Overmann J."/>
            <person name="Amann R."/>
            <person name="Jetten M.S.M."/>
            <person name="Mascher T."/>
            <person name="Medema M.H."/>
            <person name="Devos D.P."/>
            <person name="Kaster A.-K."/>
            <person name="Ovreas L."/>
            <person name="Rohde M."/>
            <person name="Galperin M.Y."/>
            <person name="Jogler C."/>
        </authorList>
    </citation>
    <scope>NUCLEOTIDE SEQUENCE [LARGE SCALE GENOMIC DNA]</scope>
    <source>
        <strain evidence="12 13">Pla110</strain>
    </source>
</reference>
<sequence>MFRDSRQTKIVPVILSYRMKGVDFKSRFQGGCNLSIENPVEPPTVMDPVLETFHPVIREWFASRFAGPTEPQVAGWPVIAAGKPTLIAAPTGSGKTLTAFLSCINRLLLSALEGNLAEETQVVYLSPLRALSNDMHRNLEEPLAEITALAQAEGIDMPHLSVGLRTGDTKPSRRASLVRKPPHILVTTPESLYLMLTAGKARETLRQVDTVIVDEIHALVRDKRGSHLALSLERLEHVSERSIQRIGLSATQRPMSRIAKFLVGGWPGESINIEQPGVLEPEPSNGDEPVPMAHPVNPDDEVLPSDYCEIVDVGHARQLDLGIETPRSELQAVCMHEQWDEVNEQLVEMINSHRSTLLFVNTRRMAERLTHQLTELLGEEVIGSHHGSLSAKIRLETERKLKEGELKAVVATASLELGLDIGYIDLVIQIGSPRAISTFLQRIGRSGHSLGLIPKGRLFALTRDELIECMGVIRAVKSGRLDVLPMPEHPYDVLAQQIVAEVAAEEWGTDDLYELFIRAYPYRNLSRKEFDRTIHYLSEGVSQNSVRNLRYLHHDQVQKRIRARKSARITATCNAGAIPEVASYRVVLDPEKTVVGTLDEEFAVESSRGDVFLLGNNSWRIQHVRGSDVTVTDAAGAPPTIPFWQGEAPGRTFELSEEVSLLREALETRLKSQDDEATTTWLAEETFCSEEIARQAVAYCRAQLEAIGLLPNQKQIVFERFFDESGGMQLVVHAPFGAGINRAWGFSMRKRFCRSFDFELQATADDDGWILSLGPQHSFPIESLFPMLTSNNSRGLLEQAVLTVPMFQVRWRWNVTRALLVTKFQFGKKVPPALQRFRADDLLTAVFPKLTGCQEEHTGDHEVPDHPLANQTMEDCLHEIIDIEGLERTLRLVEAGEITLIARDTREPSPFSYGLLNSNPYTFLDGGEVQERRARTVGTRRGMAVESVSDLAHLDPEAIARVRTEAEPLVRTADELHDVLMVRVALPICEGQEWTRFYDQLESEKRAALTRLPNGEEAWVATERVPLFEKIFPNAPLEPVWPVPEALRKDWDSIEAKVLYVRGLLDICGPITATEVAKRLSLEVEHTKLLLEALEGEGTVLRGLFSFGSFQSKSEEEQGTAAATDTEASQDELSTEETSTEQTNTPELAAEREQEWCHRRLLSRIHRLTIAGLRQQIEPVDVPTFLRFLFRHHGLDKKLPRSGSNGVYEVLQLLEGVDAAAMAWERNLLPDRIAEYNPAWLDELCLTGELGWGRLYPPKQDELETGPTATFTRIMPVALWLREDLDWLTAIKPPPESHRLSSPAEEVLEQLRKTGAMFFRELLSETRMLPGHLKAALGELVARGLVTADGFEGLRNLISDKEDKRNGRAQLKRGKLRRRSDTGSAGRWAIWNKELSGEQESGDPGASDQEMIEEVEKSDPKLNPAEEWAWLLLRRWGVVFKDLLQREQGTPSWYELLQVYRRLEARGEIRGGRFIRGVAGEQFGLGETVKQLRELRDEKPQDEYTVVCAADPLNLVGILTEHARVTTSAHNKIVYYNGKPLAALQGGALQSLEDLSAIQMEKVARLLGKQPGKVSDLRSQTFEQLFAEQEEYRKRGTEIDKQEKTDGEESEASPRYPNGIPRPMIG</sequence>
<evidence type="ECO:0000259" key="10">
    <source>
        <dbReference type="PROSITE" id="PS51192"/>
    </source>
</evidence>
<dbReference type="Pfam" id="PF00270">
    <property type="entry name" value="DEAD"/>
    <property type="match status" value="1"/>
</dbReference>
<keyword evidence="1" id="KW-0547">Nucleotide-binding</keyword>
<dbReference type="PROSITE" id="PS51194">
    <property type="entry name" value="HELICASE_CTER"/>
    <property type="match status" value="1"/>
</dbReference>
<dbReference type="PANTHER" id="PTHR47962:SF5">
    <property type="entry name" value="ATP-DEPENDENT HELICASE LHR-RELATED"/>
    <property type="match status" value="1"/>
</dbReference>
<dbReference type="KEGG" id="plon:Pla110_41660"/>
<dbReference type="GO" id="GO:0004386">
    <property type="term" value="F:helicase activity"/>
    <property type="evidence" value="ECO:0007669"/>
    <property type="project" value="UniProtKB-KW"/>
</dbReference>
<dbReference type="InterPro" id="IPR045628">
    <property type="entry name" value="Lhr_WH_dom"/>
</dbReference>
<evidence type="ECO:0000256" key="1">
    <source>
        <dbReference type="ARBA" id="ARBA00022741"/>
    </source>
</evidence>
<dbReference type="Pfam" id="PF08494">
    <property type="entry name" value="DEAD_assoc"/>
    <property type="match status" value="1"/>
</dbReference>
<dbReference type="InterPro" id="IPR014001">
    <property type="entry name" value="Helicase_ATP-bd"/>
</dbReference>
<dbReference type="SMART" id="SM00487">
    <property type="entry name" value="DEXDc"/>
    <property type="match status" value="1"/>
</dbReference>
<feature type="region of interest" description="Disordered" evidence="9">
    <location>
        <begin position="1115"/>
        <end position="1148"/>
    </location>
</feature>
<dbReference type="InterPro" id="IPR055367">
    <property type="entry name" value="WH4_Lhr"/>
</dbReference>
<evidence type="ECO:0000256" key="6">
    <source>
        <dbReference type="ARBA" id="ARBA00023125"/>
    </source>
</evidence>
<gene>
    <name evidence="12" type="ORF">Pla110_41660</name>
</gene>
<dbReference type="GO" id="GO:0016887">
    <property type="term" value="F:ATP hydrolysis activity"/>
    <property type="evidence" value="ECO:0007669"/>
    <property type="project" value="TreeGrafter"/>
</dbReference>
<name>A0A518CT53_9PLAN</name>
<dbReference type="InterPro" id="IPR052511">
    <property type="entry name" value="ATP-dep_Helicase"/>
</dbReference>
<feature type="region of interest" description="Disordered" evidence="9">
    <location>
        <begin position="1589"/>
        <end position="1626"/>
    </location>
</feature>
<dbReference type="Proteomes" id="UP000317178">
    <property type="component" value="Chromosome"/>
</dbReference>
<keyword evidence="2" id="KW-0227">DNA damage</keyword>
<dbReference type="Pfam" id="PF23235">
    <property type="entry name" value="WHD_3rd_Lhr"/>
    <property type="match status" value="1"/>
</dbReference>
<evidence type="ECO:0000256" key="7">
    <source>
        <dbReference type="ARBA" id="ARBA00023204"/>
    </source>
</evidence>
<keyword evidence="6" id="KW-0238">DNA-binding</keyword>
<dbReference type="InterPro" id="IPR055368">
    <property type="entry name" value="WH3_Lhr"/>
</dbReference>
<dbReference type="GO" id="GO:0005524">
    <property type="term" value="F:ATP binding"/>
    <property type="evidence" value="ECO:0007669"/>
    <property type="project" value="UniProtKB-KW"/>
</dbReference>